<proteinExistence type="predicted"/>
<evidence type="ECO:0000313" key="3">
    <source>
        <dbReference type="Proteomes" id="UP000036938"/>
    </source>
</evidence>
<keyword evidence="2" id="KW-0378">Hydrolase</keyword>
<name>A0A0L1JJR9_9RHOB</name>
<dbReference type="EMBL" id="AQQZ01000019">
    <property type="protein sequence ID" value="KNG92004.1"/>
    <property type="molecule type" value="Genomic_DNA"/>
</dbReference>
<dbReference type="AlphaFoldDB" id="A0A0L1JJR9"/>
<dbReference type="OrthoDB" id="98563at2"/>
<sequence>MPRSDAVTLVTGEIFRQGWNRIRGSMQGLGSRRAQMVRAAYGHRAAVFKPIRTGGTHTKAQLQNQLAYLTTKSSHIVDSRGVHDGKTQLSGEEITSVVERYTSRWDEGFNPKLGHTSHLLMSFPRGTKGTHVRDIASDVCERFFQNADRTFDYLIAVHKDRDHPHAHVVINRRSQEGEFFYLGRDHHFNYDAFRLAMVEEAEKHGVRLEATRRVDRGEAQYPPRTREVYAAKEEGRAVRQRERIGEDLDRALGEIAGNAQVYRSLAAEASPEDRDDIEDALLKASALLARQGTLPQTGDIYMSQNQSFDDLNSRFADEMNRVALLIREAPEADRPALQKQMVAALRPVAHMQPLGLRSRTLMERPTETGIYSEANINAGLVEKLREGRTRGQIETALRGAGISSEVLVARIEQGANTAALEREWYADDLEKIADAQNLNLERREDLKVAVDTLDKVHVALGTALERAEVLRRDGVIEDDHAPDIHYDAESVDDAARAIRQDMRGQGLSETDIAERADEITIRAEARLEMEQGAYLQLHPGLPARPSDVIDARDPFNVRTVDPAHADRIEADIDHILARSDGAVQIDAAVAAEMRARYPDMPEHLARGLGATYAATLAARRSEAVRDDRGAIVDATHKLPDNSVLAGVVAHERTDKINPSFADEEGRAAYRAEVERLLDDDRIAALRDGDADAFDAVIENRLDRLYAAKAYLQSDEATANSDAVREVVSEIAEEEYDAQRLKSLQSHTEKGQTHG</sequence>
<dbReference type="STRING" id="1317121.ATO11_19655"/>
<dbReference type="InterPro" id="IPR005094">
    <property type="entry name" value="Endonuclease_MobA/VirD2"/>
</dbReference>
<organism evidence="2 3">
    <name type="scientific">Pseudaestuariivita atlantica</name>
    <dbReference type="NCBI Taxonomy" id="1317121"/>
    <lineage>
        <taxon>Bacteria</taxon>
        <taxon>Pseudomonadati</taxon>
        <taxon>Pseudomonadota</taxon>
        <taxon>Alphaproteobacteria</taxon>
        <taxon>Rhodobacterales</taxon>
        <taxon>Paracoccaceae</taxon>
        <taxon>Pseudaestuariivita</taxon>
    </lineage>
</organism>
<keyword evidence="2" id="KW-0255">Endonuclease</keyword>
<keyword evidence="2" id="KW-0540">Nuclease</keyword>
<dbReference type="GO" id="GO:0004519">
    <property type="term" value="F:endonuclease activity"/>
    <property type="evidence" value="ECO:0007669"/>
    <property type="project" value="UniProtKB-KW"/>
</dbReference>
<evidence type="ECO:0000313" key="2">
    <source>
        <dbReference type="EMBL" id="KNG92004.1"/>
    </source>
</evidence>
<gene>
    <name evidence="2" type="ORF">ATO11_19655</name>
</gene>
<dbReference type="RefSeq" id="WP_050532612.1">
    <property type="nucleotide sequence ID" value="NZ_AQQZ01000019.1"/>
</dbReference>
<keyword evidence="3" id="KW-1185">Reference proteome</keyword>
<comment type="caution">
    <text evidence="2">The sequence shown here is derived from an EMBL/GenBank/DDBJ whole genome shotgun (WGS) entry which is preliminary data.</text>
</comment>
<accession>A0A0L1JJR9</accession>
<dbReference type="Pfam" id="PF03432">
    <property type="entry name" value="Relaxase"/>
    <property type="match status" value="1"/>
</dbReference>
<evidence type="ECO:0000259" key="1">
    <source>
        <dbReference type="Pfam" id="PF03432"/>
    </source>
</evidence>
<feature type="domain" description="MobA/VirD2-like nuclease" evidence="1">
    <location>
        <begin position="112"/>
        <end position="205"/>
    </location>
</feature>
<dbReference type="PATRIC" id="fig|1317121.7.peg.1043"/>
<protein>
    <submittedName>
        <fullName evidence="2">Endonuclease</fullName>
    </submittedName>
</protein>
<dbReference type="Proteomes" id="UP000036938">
    <property type="component" value="Unassembled WGS sequence"/>
</dbReference>
<reference evidence="2 3" key="1">
    <citation type="journal article" date="2015" name="Int. J. Syst. Evol. Microbiol.">
        <title>Aestuariivita atlantica sp. nov., isolated from deep sea sediment of the Atlantic Ocean.</title>
        <authorList>
            <person name="Li G."/>
            <person name="Lai Q."/>
            <person name="Du Y."/>
            <person name="Liu X."/>
            <person name="Sun F."/>
            <person name="Shao Z."/>
        </authorList>
    </citation>
    <scope>NUCLEOTIDE SEQUENCE [LARGE SCALE GENOMIC DNA]</scope>
    <source>
        <strain evidence="2 3">22II-S11-z3</strain>
    </source>
</reference>